<dbReference type="InterPro" id="IPR043917">
    <property type="entry name" value="DUF5753"/>
</dbReference>
<dbReference type="RefSeq" id="WP_208881013.1">
    <property type="nucleotide sequence ID" value="NZ_CP031320.1"/>
</dbReference>
<dbReference type="KEGG" id="sarm:DVA86_23035"/>
<keyword evidence="3" id="KW-1185">Reference proteome</keyword>
<name>A0A345Y107_9ACTN</name>
<dbReference type="InterPro" id="IPR010982">
    <property type="entry name" value="Lambda_DNA-bd_dom_sf"/>
</dbReference>
<sequence>MPPRKDLDAAASVPAFYGAELRYKREAAGLTLNELTEGIYYSIAYLSQIEMGDRRMPLDLARHADRKLNTDGFFERRCEDVRKAKRGGHAEYFADVVEMEQRAASIEEWSSTVIPGLLQTDGYARALFNGSHVRELPEKVDEKVTARLARAHIFESPKSPEYWVILHESVLRFPVATPGVMAEQLDHIVQLTGRARMLTQVLPLNAGAHPFMIGSATFLTFADAPPVMYTEGLFHGQLIDDPGLVKPYMRSYDLLRAAALPPKASLAVIKEAAEDYRNDHSRS</sequence>
<evidence type="ECO:0000259" key="1">
    <source>
        <dbReference type="Pfam" id="PF19054"/>
    </source>
</evidence>
<dbReference type="Pfam" id="PF19054">
    <property type="entry name" value="DUF5753"/>
    <property type="match status" value="1"/>
</dbReference>
<dbReference type="EMBL" id="CP031320">
    <property type="protein sequence ID" value="AXK37573.1"/>
    <property type="molecule type" value="Genomic_DNA"/>
</dbReference>
<dbReference type="CDD" id="cd00093">
    <property type="entry name" value="HTH_XRE"/>
    <property type="match status" value="1"/>
</dbReference>
<dbReference type="Gene3D" id="1.10.260.40">
    <property type="entry name" value="lambda repressor-like DNA-binding domains"/>
    <property type="match status" value="1"/>
</dbReference>
<dbReference type="GO" id="GO:0003677">
    <property type="term" value="F:DNA binding"/>
    <property type="evidence" value="ECO:0007669"/>
    <property type="project" value="InterPro"/>
</dbReference>
<reference evidence="2 3" key="1">
    <citation type="submission" date="2018-07" db="EMBL/GenBank/DDBJ databases">
        <title>Draft genome of the type strain Streptomyces armeniacus ATCC 15676.</title>
        <authorList>
            <person name="Labana P."/>
            <person name="Gosse J.T."/>
            <person name="Boddy C.N."/>
        </authorList>
    </citation>
    <scope>NUCLEOTIDE SEQUENCE [LARGE SCALE GENOMIC DNA]</scope>
    <source>
        <strain evidence="2 3">ATCC 15676</strain>
    </source>
</reference>
<accession>A0A345Y107</accession>
<feature type="domain" description="DUF5753" evidence="1">
    <location>
        <begin position="93"/>
        <end position="271"/>
    </location>
</feature>
<evidence type="ECO:0000313" key="3">
    <source>
        <dbReference type="Proteomes" id="UP000254425"/>
    </source>
</evidence>
<organism evidence="2 3">
    <name type="scientific">Streptomyces armeniacus</name>
    <dbReference type="NCBI Taxonomy" id="83291"/>
    <lineage>
        <taxon>Bacteria</taxon>
        <taxon>Bacillati</taxon>
        <taxon>Actinomycetota</taxon>
        <taxon>Actinomycetes</taxon>
        <taxon>Kitasatosporales</taxon>
        <taxon>Streptomycetaceae</taxon>
        <taxon>Streptomyces</taxon>
    </lineage>
</organism>
<evidence type="ECO:0000313" key="2">
    <source>
        <dbReference type="EMBL" id="AXK37573.1"/>
    </source>
</evidence>
<protein>
    <submittedName>
        <fullName evidence="2">XRE family transcriptional regulator</fullName>
    </submittedName>
</protein>
<dbReference type="SUPFAM" id="SSF47413">
    <property type="entry name" value="lambda repressor-like DNA-binding domains"/>
    <property type="match status" value="1"/>
</dbReference>
<dbReference type="InterPro" id="IPR001387">
    <property type="entry name" value="Cro/C1-type_HTH"/>
</dbReference>
<dbReference type="AlphaFoldDB" id="A0A345Y107"/>
<gene>
    <name evidence="2" type="ORF">DVA86_23035</name>
</gene>
<dbReference type="Proteomes" id="UP000254425">
    <property type="component" value="Chromosome"/>
</dbReference>
<proteinExistence type="predicted"/>